<reference evidence="2" key="1">
    <citation type="journal article" date="2014" name="Int. J. Syst. Evol. Microbiol.">
        <title>Complete genome sequence of Corynebacterium casei LMG S-19264T (=DSM 44701T), isolated from a smear-ripened cheese.</title>
        <authorList>
            <consortium name="US DOE Joint Genome Institute (JGI-PGF)"/>
            <person name="Walter F."/>
            <person name="Albersmeier A."/>
            <person name="Kalinowski J."/>
            <person name="Ruckert C."/>
        </authorList>
    </citation>
    <scope>NUCLEOTIDE SEQUENCE</scope>
    <source>
        <strain evidence="2">JCM 31311</strain>
    </source>
</reference>
<gene>
    <name evidence="2" type="ORF">GCM10008957_43930</name>
</gene>
<keyword evidence="3" id="KW-1185">Reference proteome</keyword>
<sequence>MRLLSAALSVIGLSLCVAAAQSDENPAQPLIACGGTASLALTPGVTPGIYRGTLAGQGISLQIIGKRTSQERYDPTDRYAYDQHGTDIQLNRGRTKGGALLLAEFTADYPDLKARGCFELRPSAGKLVGKWYTPDNNRSYSLTLSPVNVAAVPLALPSTPGLLALRRSDPFTFLKLNRPWKTVKGSVVEPFSGTTYPRGNGAALNVALQDRQLSLAADSLECSAGAFASFGDADPQGNQTIGTVTFQSAHLFSIRENYEADCGGAHPDSGTVGRTLDQRSGKLVNLSSKPGTLWPRLTPAVLQKLYLAGYPKDADSECLDAVKENDAPDDSGFELFLSKTGLTLSPNFLPHVVAACGEEVTVAYSALRQYADASNPYFKDLYR</sequence>
<dbReference type="RefSeq" id="WP_189092658.1">
    <property type="nucleotide sequence ID" value="NZ_BMQL01000042.1"/>
</dbReference>
<dbReference type="AlphaFoldDB" id="A0A918FE68"/>
<organism evidence="2 3">
    <name type="scientific">Deinococcus ruber</name>
    <dbReference type="NCBI Taxonomy" id="1848197"/>
    <lineage>
        <taxon>Bacteria</taxon>
        <taxon>Thermotogati</taxon>
        <taxon>Deinococcota</taxon>
        <taxon>Deinococci</taxon>
        <taxon>Deinococcales</taxon>
        <taxon>Deinococcaceae</taxon>
        <taxon>Deinococcus</taxon>
    </lineage>
</organism>
<evidence type="ECO:0000313" key="2">
    <source>
        <dbReference type="EMBL" id="GGR27883.1"/>
    </source>
</evidence>
<accession>A0A918FE68</accession>
<dbReference type="EMBL" id="BMQL01000042">
    <property type="protein sequence ID" value="GGR27883.1"/>
    <property type="molecule type" value="Genomic_DNA"/>
</dbReference>
<feature type="signal peptide" evidence="1">
    <location>
        <begin position="1"/>
        <end position="19"/>
    </location>
</feature>
<dbReference type="Proteomes" id="UP000603865">
    <property type="component" value="Unassembled WGS sequence"/>
</dbReference>
<evidence type="ECO:0000313" key="3">
    <source>
        <dbReference type="Proteomes" id="UP000603865"/>
    </source>
</evidence>
<keyword evidence="1" id="KW-0732">Signal</keyword>
<proteinExistence type="predicted"/>
<reference evidence="2" key="2">
    <citation type="submission" date="2020-09" db="EMBL/GenBank/DDBJ databases">
        <authorList>
            <person name="Sun Q."/>
            <person name="Ohkuma M."/>
        </authorList>
    </citation>
    <scope>NUCLEOTIDE SEQUENCE</scope>
    <source>
        <strain evidence="2">JCM 31311</strain>
    </source>
</reference>
<protein>
    <submittedName>
        <fullName evidence="2">Uncharacterized protein</fullName>
    </submittedName>
</protein>
<comment type="caution">
    <text evidence="2">The sequence shown here is derived from an EMBL/GenBank/DDBJ whole genome shotgun (WGS) entry which is preliminary data.</text>
</comment>
<evidence type="ECO:0000256" key="1">
    <source>
        <dbReference type="SAM" id="SignalP"/>
    </source>
</evidence>
<feature type="chain" id="PRO_5037530333" evidence="1">
    <location>
        <begin position="20"/>
        <end position="383"/>
    </location>
</feature>
<name>A0A918FE68_9DEIO</name>